<evidence type="ECO:0000256" key="7">
    <source>
        <dbReference type="ARBA" id="ARBA00023277"/>
    </source>
</evidence>
<accession>A0A2U2B5R1</accession>
<dbReference type="InterPro" id="IPR050406">
    <property type="entry name" value="FGGY_Carb_Kinase"/>
</dbReference>
<dbReference type="Pfam" id="PF02782">
    <property type="entry name" value="FGGY_C"/>
    <property type="match status" value="1"/>
</dbReference>
<evidence type="ECO:0000256" key="5">
    <source>
        <dbReference type="ARBA" id="ARBA00022840"/>
    </source>
</evidence>
<keyword evidence="2 8" id="KW-0808">Transferase</keyword>
<evidence type="ECO:0000313" key="12">
    <source>
        <dbReference type="Proteomes" id="UP000244956"/>
    </source>
</evidence>
<keyword evidence="6" id="KW-0294">Fucose metabolism</keyword>
<dbReference type="Pfam" id="PF00370">
    <property type="entry name" value="FGGY_N"/>
    <property type="match status" value="1"/>
</dbReference>
<evidence type="ECO:0000256" key="3">
    <source>
        <dbReference type="ARBA" id="ARBA00022741"/>
    </source>
</evidence>
<dbReference type="InterPro" id="IPR000577">
    <property type="entry name" value="Carb_kinase_FGGY"/>
</dbReference>
<dbReference type="RefSeq" id="WP_109265456.1">
    <property type="nucleotide sequence ID" value="NZ_QEWP01000015.1"/>
</dbReference>
<dbReference type="SUPFAM" id="SSF53067">
    <property type="entry name" value="Actin-like ATPase domain"/>
    <property type="match status" value="2"/>
</dbReference>
<dbReference type="OrthoDB" id="9805576at2"/>
<keyword evidence="12" id="KW-1185">Reference proteome</keyword>
<sequence length="493" mass="54579">MHKKDIAIVFDCGATNIRVIAIDTRGTIIASESFPNETTEDPHLQGGRIWDLEALWNKFCKASKAVMAKTDASRIAGVTVTTFGVDGAFLDQNQELLYPVISWQCERTKPIAANIEKYFPLEELYAISGVFPYVFNTIFKMIWFKENKPEVIENADRFAFIPSLFIRKLGGSPLNDATMTGTSMMADLKQRKFAKGILQRLDLPPSLFGEIAEPGQLAGEVDEVASKATGLPKGSPLFFAGHDTQFALIGSGAALNQPVLSSGTWEILMARSRDFTTTSKELALNLTTEADAEKGLFNIGQNWMGSGVLEWFSGNFYPELSGDDLYETMIRDAQSIHPGSHGLMVNPTFFSDSKNKGGTIHGLSLRTSRAHIYRALLESLAYQLRESLETLQKAGNFKAAQIICVGGGSKNRLWNQLRADVCNLPLQVIDHKETTVLGAALFVFKGSGLYSNIDEARSGINYQPETFTPSEEKEVYEELFQKNLSFKKKTQDF</sequence>
<evidence type="ECO:0000256" key="4">
    <source>
        <dbReference type="ARBA" id="ARBA00022777"/>
    </source>
</evidence>
<dbReference type="PIRSF" id="PIRSF000538">
    <property type="entry name" value="GlpK"/>
    <property type="match status" value="1"/>
</dbReference>
<feature type="domain" description="Carbohydrate kinase FGGY N-terminal" evidence="9">
    <location>
        <begin position="7"/>
        <end position="250"/>
    </location>
</feature>
<dbReference type="InterPro" id="IPR018485">
    <property type="entry name" value="FGGY_C"/>
</dbReference>
<dbReference type="GO" id="GO:0008737">
    <property type="term" value="F:L-fuculokinase activity"/>
    <property type="evidence" value="ECO:0007669"/>
    <property type="project" value="InterPro"/>
</dbReference>
<organism evidence="11 12">
    <name type="scientific">Marinilabilia rubra</name>
    <dbReference type="NCBI Taxonomy" id="2162893"/>
    <lineage>
        <taxon>Bacteria</taxon>
        <taxon>Pseudomonadati</taxon>
        <taxon>Bacteroidota</taxon>
        <taxon>Bacteroidia</taxon>
        <taxon>Marinilabiliales</taxon>
        <taxon>Marinilabiliaceae</taxon>
        <taxon>Marinilabilia</taxon>
    </lineage>
</organism>
<comment type="similarity">
    <text evidence="1 8">Belongs to the FGGY kinase family.</text>
</comment>
<keyword evidence="3" id="KW-0547">Nucleotide-binding</keyword>
<evidence type="ECO:0000256" key="2">
    <source>
        <dbReference type="ARBA" id="ARBA00022679"/>
    </source>
</evidence>
<dbReference type="Proteomes" id="UP000244956">
    <property type="component" value="Unassembled WGS sequence"/>
</dbReference>
<evidence type="ECO:0000259" key="9">
    <source>
        <dbReference type="Pfam" id="PF00370"/>
    </source>
</evidence>
<dbReference type="CDD" id="cd07773">
    <property type="entry name" value="ASKHA_NBD_FGGY_FK"/>
    <property type="match status" value="1"/>
</dbReference>
<evidence type="ECO:0000256" key="1">
    <source>
        <dbReference type="ARBA" id="ARBA00009156"/>
    </source>
</evidence>
<evidence type="ECO:0000256" key="6">
    <source>
        <dbReference type="ARBA" id="ARBA00023253"/>
    </source>
</evidence>
<keyword evidence="5" id="KW-0067">ATP-binding</keyword>
<reference evidence="11 12" key="1">
    <citation type="submission" date="2018-05" db="EMBL/GenBank/DDBJ databases">
        <title>Marinilabilia rubrum sp. nov., isolated from saltern sediment.</title>
        <authorList>
            <person name="Zhang R."/>
        </authorList>
    </citation>
    <scope>NUCLEOTIDE SEQUENCE [LARGE SCALE GENOMIC DNA]</scope>
    <source>
        <strain evidence="11 12">WTE16</strain>
    </source>
</reference>
<evidence type="ECO:0000256" key="8">
    <source>
        <dbReference type="RuleBase" id="RU003733"/>
    </source>
</evidence>
<dbReference type="Gene3D" id="3.30.420.40">
    <property type="match status" value="2"/>
</dbReference>
<keyword evidence="7" id="KW-0119">Carbohydrate metabolism</keyword>
<protein>
    <submittedName>
        <fullName evidence="11">L-fuculokinase</fullName>
    </submittedName>
</protein>
<dbReference type="PROSITE" id="PS00933">
    <property type="entry name" value="FGGY_KINASES_1"/>
    <property type="match status" value="1"/>
</dbReference>
<dbReference type="NCBIfam" id="TIGR02628">
    <property type="entry name" value="fuculo_kin_coli"/>
    <property type="match status" value="1"/>
</dbReference>
<dbReference type="GO" id="GO:0005524">
    <property type="term" value="F:ATP binding"/>
    <property type="evidence" value="ECO:0007669"/>
    <property type="project" value="UniProtKB-KW"/>
</dbReference>
<dbReference type="InterPro" id="IPR018483">
    <property type="entry name" value="Carb_kinase_FGGY_CS"/>
</dbReference>
<dbReference type="PROSITE" id="PS00445">
    <property type="entry name" value="FGGY_KINASES_2"/>
    <property type="match status" value="1"/>
</dbReference>
<evidence type="ECO:0000313" key="11">
    <source>
        <dbReference type="EMBL" id="PWD98395.1"/>
    </source>
</evidence>
<dbReference type="InterPro" id="IPR018484">
    <property type="entry name" value="FGGY_N"/>
</dbReference>
<comment type="caution">
    <text evidence="11">The sequence shown here is derived from an EMBL/GenBank/DDBJ whole genome shotgun (WGS) entry which is preliminary data.</text>
</comment>
<dbReference type="PANTHER" id="PTHR43095:SF5">
    <property type="entry name" value="XYLULOSE KINASE"/>
    <property type="match status" value="1"/>
</dbReference>
<dbReference type="AlphaFoldDB" id="A0A2U2B5R1"/>
<proteinExistence type="inferred from homology"/>
<keyword evidence="4 8" id="KW-0418">Kinase</keyword>
<name>A0A2U2B5R1_9BACT</name>
<dbReference type="InterPro" id="IPR043129">
    <property type="entry name" value="ATPase_NBD"/>
</dbReference>
<dbReference type="EMBL" id="QEWP01000015">
    <property type="protein sequence ID" value="PWD98395.1"/>
    <property type="molecule type" value="Genomic_DNA"/>
</dbReference>
<evidence type="ECO:0000259" key="10">
    <source>
        <dbReference type="Pfam" id="PF02782"/>
    </source>
</evidence>
<gene>
    <name evidence="11" type="ORF">DDZ16_15825</name>
</gene>
<dbReference type="GO" id="GO:0006004">
    <property type="term" value="P:fucose metabolic process"/>
    <property type="evidence" value="ECO:0007669"/>
    <property type="project" value="UniProtKB-KW"/>
</dbReference>
<dbReference type="PANTHER" id="PTHR43095">
    <property type="entry name" value="SUGAR KINASE"/>
    <property type="match status" value="1"/>
</dbReference>
<feature type="domain" description="Carbohydrate kinase FGGY C-terminal" evidence="10">
    <location>
        <begin position="260"/>
        <end position="442"/>
    </location>
</feature>
<dbReference type="InterPro" id="IPR013450">
    <property type="entry name" value="Fuculokinase"/>
</dbReference>